<sequence length="291" mass="32281">MMTLTTGQAFSQFLEDITATEYQKTNFIPNRKGTVDKDMSAAFPATSDMPFSRGILMGSASKGTIIRPLDDIDVLAVFSNEKQVWQDKYSQDSHAFIYRIREAYAGTKIQQVGTRGQAVRVFYQSGGHVDVAPVFDRGDNVYHLPDGSGGWILTAPTTANAWYSNRNKELGYNLSAVVRLLKAWNRAHSSRFRSFHLETVAATVFSRLGSNYRNALQMFFEFAPKWLYVNDPGGLSGDLSSYLTPTARQALVEALNSAADRAARANEAEARGDHAEAKRLWQIILGSSFPS</sequence>
<proteinExistence type="predicted"/>
<gene>
    <name evidence="1" type="ORF">M2152_000944</name>
</gene>
<evidence type="ECO:0008006" key="3">
    <source>
        <dbReference type="Google" id="ProtNLM"/>
    </source>
</evidence>
<dbReference type="Proteomes" id="UP001160142">
    <property type="component" value="Unassembled WGS sequence"/>
</dbReference>
<comment type="caution">
    <text evidence="1">The sequence shown here is derived from an EMBL/GenBank/DDBJ whole genome shotgun (WGS) entry which is preliminary data.</text>
</comment>
<evidence type="ECO:0000313" key="1">
    <source>
        <dbReference type="EMBL" id="MDH6180762.1"/>
    </source>
</evidence>
<reference evidence="1 2" key="1">
    <citation type="submission" date="2023-04" db="EMBL/GenBank/DDBJ databases">
        <title>Genome Encyclopedia of Bacteria and Archaea VI: Functional Genomics of Type Strains.</title>
        <authorList>
            <person name="Whitman W."/>
        </authorList>
    </citation>
    <scope>NUCLEOTIDE SEQUENCE [LARGE SCALE GENOMIC DNA]</scope>
    <source>
        <strain evidence="1 2">SG_E_30_P1</strain>
    </source>
</reference>
<accession>A0ABT6KNV0</accession>
<dbReference type="Gene3D" id="3.30.460.10">
    <property type="entry name" value="Beta Polymerase, domain 2"/>
    <property type="match status" value="1"/>
</dbReference>
<dbReference type="EMBL" id="JARXVQ010000001">
    <property type="protein sequence ID" value="MDH6180762.1"/>
    <property type="molecule type" value="Genomic_DNA"/>
</dbReference>
<name>A0ABT6KNV0_9MICO</name>
<dbReference type="SUPFAM" id="SSF81301">
    <property type="entry name" value="Nucleotidyltransferase"/>
    <property type="match status" value="1"/>
</dbReference>
<dbReference type="Pfam" id="PF18144">
    <property type="entry name" value="SMODS"/>
    <property type="match status" value="1"/>
</dbReference>
<organism evidence="1 2">
    <name type="scientific">Antiquaquibacter oligotrophicus</name>
    <dbReference type="NCBI Taxonomy" id="2880260"/>
    <lineage>
        <taxon>Bacteria</taxon>
        <taxon>Bacillati</taxon>
        <taxon>Actinomycetota</taxon>
        <taxon>Actinomycetes</taxon>
        <taxon>Micrococcales</taxon>
        <taxon>Microbacteriaceae</taxon>
        <taxon>Antiquaquibacter</taxon>
    </lineage>
</organism>
<keyword evidence="2" id="KW-1185">Reference proteome</keyword>
<protein>
    <recommendedName>
        <fullName evidence="3">Nucleotidyltransferase</fullName>
    </recommendedName>
</protein>
<dbReference type="InterPro" id="IPR043519">
    <property type="entry name" value="NT_sf"/>
</dbReference>
<evidence type="ECO:0000313" key="2">
    <source>
        <dbReference type="Proteomes" id="UP001160142"/>
    </source>
</evidence>
<dbReference type="RefSeq" id="WP_322133101.1">
    <property type="nucleotide sequence ID" value="NZ_CP085036.1"/>
</dbReference>